<dbReference type="Pfam" id="PF24883">
    <property type="entry name" value="NPHP3_N"/>
    <property type="match status" value="1"/>
</dbReference>
<comment type="caution">
    <text evidence="3">The sequence shown here is derived from an EMBL/GenBank/DDBJ whole genome shotgun (WGS) entry which is preliminary data.</text>
</comment>
<dbReference type="Proteomes" id="UP000283269">
    <property type="component" value="Unassembled WGS sequence"/>
</dbReference>
<evidence type="ECO:0000256" key="1">
    <source>
        <dbReference type="ARBA" id="ARBA00022737"/>
    </source>
</evidence>
<name>A0A409XTD5_PSICY</name>
<protein>
    <recommendedName>
        <fullName evidence="2">Nephrocystin 3-like N-terminal domain-containing protein</fullName>
    </recommendedName>
</protein>
<dbReference type="OrthoDB" id="5106486at2759"/>
<evidence type="ECO:0000259" key="2">
    <source>
        <dbReference type="Pfam" id="PF24883"/>
    </source>
</evidence>
<dbReference type="InParanoid" id="A0A409XTD5"/>
<organism evidence="3 4">
    <name type="scientific">Psilocybe cyanescens</name>
    <dbReference type="NCBI Taxonomy" id="93625"/>
    <lineage>
        <taxon>Eukaryota</taxon>
        <taxon>Fungi</taxon>
        <taxon>Dikarya</taxon>
        <taxon>Basidiomycota</taxon>
        <taxon>Agaricomycotina</taxon>
        <taxon>Agaricomycetes</taxon>
        <taxon>Agaricomycetidae</taxon>
        <taxon>Agaricales</taxon>
        <taxon>Agaricineae</taxon>
        <taxon>Strophariaceae</taxon>
        <taxon>Psilocybe</taxon>
    </lineage>
</organism>
<dbReference type="InterPro" id="IPR056884">
    <property type="entry name" value="NPHP3-like_N"/>
</dbReference>
<dbReference type="EMBL" id="NHYD01000516">
    <property type="protein sequence ID" value="PPQ93980.1"/>
    <property type="molecule type" value="Genomic_DNA"/>
</dbReference>
<gene>
    <name evidence="3" type="ORF">CVT25_012943</name>
</gene>
<dbReference type="AlphaFoldDB" id="A0A409XTD5"/>
<dbReference type="STRING" id="93625.A0A409XTD5"/>
<keyword evidence="4" id="KW-1185">Reference proteome</keyword>
<reference evidence="3 4" key="1">
    <citation type="journal article" date="2018" name="Evol. Lett.">
        <title>Horizontal gene cluster transfer increased hallucinogenic mushroom diversity.</title>
        <authorList>
            <person name="Reynolds H.T."/>
            <person name="Vijayakumar V."/>
            <person name="Gluck-Thaler E."/>
            <person name="Korotkin H.B."/>
            <person name="Matheny P.B."/>
            <person name="Slot J.C."/>
        </authorList>
    </citation>
    <scope>NUCLEOTIDE SEQUENCE [LARGE SCALE GENOMIC DNA]</scope>
    <source>
        <strain evidence="3 4">2631</strain>
    </source>
</reference>
<evidence type="ECO:0000313" key="4">
    <source>
        <dbReference type="Proteomes" id="UP000283269"/>
    </source>
</evidence>
<accession>A0A409XTD5</accession>
<keyword evidence="1" id="KW-0677">Repeat</keyword>
<sequence length="282" mass="31929">MSIASSFADFMHTEDNCVVASYFIRKHEGNENEVAYSDSKFLIPTIAFQLANIVPGLMRYTLSSIESHPTIFDQPIEMQLRKLIVEPIISSNLKFQSTIVVDGLDQCDNKANISRLLDALPVVLSVVSGRLRFILLSCPEHTIKASFDILALTSISTVINLKDKVDDAEDIHTFMTDSIQRLKLNLERATSWESFWPHDTHALVDMMICSKLVHNFSAAQRMIHSLNTIYSLQIMLHSILTNAELCALLAQQHSFQAETPNPRNTSDWLRIATFFRYPLTVL</sequence>
<evidence type="ECO:0000313" key="3">
    <source>
        <dbReference type="EMBL" id="PPQ93980.1"/>
    </source>
</evidence>
<feature type="domain" description="Nephrocystin 3-like N-terminal" evidence="2">
    <location>
        <begin position="3"/>
        <end position="137"/>
    </location>
</feature>
<proteinExistence type="predicted"/>